<evidence type="ECO:0000313" key="2">
    <source>
        <dbReference type="Proteomes" id="UP001465755"/>
    </source>
</evidence>
<dbReference type="EMBL" id="JALJOQ010000028">
    <property type="protein sequence ID" value="KAK9808002.1"/>
    <property type="molecule type" value="Genomic_DNA"/>
</dbReference>
<keyword evidence="2" id="KW-1185">Reference proteome</keyword>
<dbReference type="AlphaFoldDB" id="A0AAW1PJ31"/>
<accession>A0AAW1PJ31</accession>
<gene>
    <name evidence="1" type="ORF">WJX73_002345</name>
</gene>
<evidence type="ECO:0000313" key="1">
    <source>
        <dbReference type="EMBL" id="KAK9808002.1"/>
    </source>
</evidence>
<protein>
    <submittedName>
        <fullName evidence="1">Uncharacterized protein</fullName>
    </submittedName>
</protein>
<organism evidence="1 2">
    <name type="scientific">Symbiochloris irregularis</name>
    <dbReference type="NCBI Taxonomy" id="706552"/>
    <lineage>
        <taxon>Eukaryota</taxon>
        <taxon>Viridiplantae</taxon>
        <taxon>Chlorophyta</taxon>
        <taxon>core chlorophytes</taxon>
        <taxon>Trebouxiophyceae</taxon>
        <taxon>Trebouxiales</taxon>
        <taxon>Trebouxiaceae</taxon>
        <taxon>Symbiochloris</taxon>
    </lineage>
</organism>
<name>A0AAW1PJ31_9CHLO</name>
<sequence>MDLSLDAEAFRGPMRDPDQESALARLTGWTQSDAFVNAAGRTVLQELPLHYVKLAQQHGPERLLGLDGLDALAEWDESLEPLYTVANSWGEATPQDGQRGYGRSPAVILPGGSGCAISARADDFATACP</sequence>
<comment type="caution">
    <text evidence="1">The sequence shown here is derived from an EMBL/GenBank/DDBJ whole genome shotgun (WGS) entry which is preliminary data.</text>
</comment>
<proteinExistence type="predicted"/>
<reference evidence="1 2" key="1">
    <citation type="journal article" date="2024" name="Nat. Commun.">
        <title>Phylogenomics reveals the evolutionary origins of lichenization in chlorophyte algae.</title>
        <authorList>
            <person name="Puginier C."/>
            <person name="Libourel C."/>
            <person name="Otte J."/>
            <person name="Skaloud P."/>
            <person name="Haon M."/>
            <person name="Grisel S."/>
            <person name="Petersen M."/>
            <person name="Berrin J.G."/>
            <person name="Delaux P.M."/>
            <person name="Dal Grande F."/>
            <person name="Keller J."/>
        </authorList>
    </citation>
    <scope>NUCLEOTIDE SEQUENCE [LARGE SCALE GENOMIC DNA]</scope>
    <source>
        <strain evidence="1 2">SAG 2036</strain>
    </source>
</reference>
<dbReference type="Proteomes" id="UP001465755">
    <property type="component" value="Unassembled WGS sequence"/>
</dbReference>